<dbReference type="PANTHER" id="PTHR48050">
    <property type="entry name" value="STEROL 3-BETA-GLUCOSYLTRANSFERASE"/>
    <property type="match status" value="1"/>
</dbReference>
<dbReference type="OrthoDB" id="3253247at2"/>
<dbReference type="Pfam" id="PF06722">
    <property type="entry name" value="EryCIII-like_C"/>
    <property type="match status" value="1"/>
</dbReference>
<dbReference type="GO" id="GO:0016758">
    <property type="term" value="F:hexosyltransferase activity"/>
    <property type="evidence" value="ECO:0007669"/>
    <property type="project" value="InterPro"/>
</dbReference>
<organism evidence="4 5">
    <name type="scientific">Kitasatospora cheerisanensis KCTC 2395</name>
    <dbReference type="NCBI Taxonomy" id="1348663"/>
    <lineage>
        <taxon>Bacteria</taxon>
        <taxon>Bacillati</taxon>
        <taxon>Actinomycetota</taxon>
        <taxon>Actinomycetes</taxon>
        <taxon>Kitasatosporales</taxon>
        <taxon>Streptomycetaceae</taxon>
        <taxon>Kitasatospora</taxon>
    </lineage>
</organism>
<dbReference type="InterPro" id="IPR002213">
    <property type="entry name" value="UDP_glucos_trans"/>
</dbReference>
<dbReference type="AlphaFoldDB" id="A0A066Z0V9"/>
<dbReference type="Gene3D" id="3.40.50.2000">
    <property type="entry name" value="Glycogen Phosphorylase B"/>
    <property type="match status" value="2"/>
</dbReference>
<dbReference type="eggNOG" id="COG1819">
    <property type="taxonomic scope" value="Bacteria"/>
</dbReference>
<feature type="domain" description="Erythromycin biosynthesis protein CIII-like C-terminal" evidence="3">
    <location>
        <begin position="286"/>
        <end position="399"/>
    </location>
</feature>
<feature type="domain" description="Glycosyltransferase family 28 N-terminal" evidence="2">
    <location>
        <begin position="3"/>
        <end position="72"/>
    </location>
</feature>
<evidence type="ECO:0000313" key="5">
    <source>
        <dbReference type="Proteomes" id="UP000027178"/>
    </source>
</evidence>
<name>A0A066Z0V9_9ACTN</name>
<sequence length="406" mass="41815">MRILITAAGSHGDVAPYTGLGVRLAEAGHQVALATHRSHAELVGRCGLEFRPLPGDPQAGGEPVRGKGAMLRRAKQFVGELGRGIAEVAEPGADVLLLSTSTAPLGWHVAEATGTASAGVYLQPVEPTGEFGPVVGGARSLGRWGNRMAGRAALGVVDRLHRDAVAELRARLGLPPLSGSAMRRRLAREQWPVLHGFSSALVRRPADWRPGLEVVGNWWPAGQGELPDEVEEFLAAGPAPVFIGFGSMGSGQGERLSRLSAEALRAAGRRGVVQAGWAGLSVDSADVLTVGRLDHAALFPRMAAVVHHAGAGTAAAALRAGVPSVPVPVTADQPFWARRLTAVGAAVAPVPFAELTAERLAAAIRSAVDGPSLRHSAAAAAARMAKEDGAGRVAELLAALPRQAAA</sequence>
<protein>
    <submittedName>
        <fullName evidence="4">UDP-glucose:sterol glucosyltransferase</fullName>
    </submittedName>
</protein>
<dbReference type="GO" id="GO:0033072">
    <property type="term" value="P:vancomycin biosynthetic process"/>
    <property type="evidence" value="ECO:0007669"/>
    <property type="project" value="UniProtKB-ARBA"/>
</dbReference>
<reference evidence="4 5" key="1">
    <citation type="submission" date="2014-05" db="EMBL/GenBank/DDBJ databases">
        <title>Draft Genome Sequence of Kitasatospora cheerisanensis KCTC 2395.</title>
        <authorList>
            <person name="Nam D.H."/>
        </authorList>
    </citation>
    <scope>NUCLEOTIDE SEQUENCE [LARGE SCALE GENOMIC DNA]</scope>
    <source>
        <strain evidence="4 5">KCTC 2395</strain>
    </source>
</reference>
<dbReference type="Proteomes" id="UP000027178">
    <property type="component" value="Unassembled WGS sequence"/>
</dbReference>
<dbReference type="Pfam" id="PF03033">
    <property type="entry name" value="Glyco_transf_28"/>
    <property type="match status" value="1"/>
</dbReference>
<gene>
    <name evidence="4" type="ORF">KCH_07950</name>
</gene>
<dbReference type="SUPFAM" id="SSF53756">
    <property type="entry name" value="UDP-Glycosyltransferase/glycogen phosphorylase"/>
    <property type="match status" value="1"/>
</dbReference>
<dbReference type="GO" id="GO:0008194">
    <property type="term" value="F:UDP-glycosyltransferase activity"/>
    <property type="evidence" value="ECO:0007669"/>
    <property type="project" value="InterPro"/>
</dbReference>
<dbReference type="CDD" id="cd03784">
    <property type="entry name" value="GT1_Gtf-like"/>
    <property type="match status" value="1"/>
</dbReference>
<dbReference type="PANTHER" id="PTHR48050:SF13">
    <property type="entry name" value="STEROL 3-BETA-GLUCOSYLTRANSFERASE UGT80A2"/>
    <property type="match status" value="1"/>
</dbReference>
<dbReference type="HOGENOM" id="CLU_000537_8_0_11"/>
<evidence type="ECO:0000259" key="2">
    <source>
        <dbReference type="Pfam" id="PF03033"/>
    </source>
</evidence>
<proteinExistence type="predicted"/>
<dbReference type="InterPro" id="IPR004276">
    <property type="entry name" value="GlycoTrans_28_N"/>
</dbReference>
<dbReference type="RefSeq" id="WP_035858931.1">
    <property type="nucleotide sequence ID" value="NZ_KK853997.1"/>
</dbReference>
<evidence type="ECO:0000313" key="4">
    <source>
        <dbReference type="EMBL" id="KDN87423.1"/>
    </source>
</evidence>
<keyword evidence="5" id="KW-1185">Reference proteome</keyword>
<comment type="caution">
    <text evidence="4">The sequence shown here is derived from an EMBL/GenBank/DDBJ whole genome shotgun (WGS) entry which is preliminary data.</text>
</comment>
<accession>A0A066Z0V9</accession>
<evidence type="ECO:0000256" key="1">
    <source>
        <dbReference type="ARBA" id="ARBA00022679"/>
    </source>
</evidence>
<dbReference type="PATRIC" id="fig|1348663.4.peg.756"/>
<evidence type="ECO:0000259" key="3">
    <source>
        <dbReference type="Pfam" id="PF06722"/>
    </source>
</evidence>
<keyword evidence="1 4" id="KW-0808">Transferase</keyword>
<dbReference type="InterPro" id="IPR050426">
    <property type="entry name" value="Glycosyltransferase_28"/>
</dbReference>
<dbReference type="FunFam" id="3.40.50.2000:FF:000009">
    <property type="entry name" value="Sterol 3-beta-glucosyltransferase UGT80A2"/>
    <property type="match status" value="1"/>
</dbReference>
<dbReference type="EMBL" id="JNBY01000035">
    <property type="protein sequence ID" value="KDN87423.1"/>
    <property type="molecule type" value="Genomic_DNA"/>
</dbReference>
<dbReference type="InterPro" id="IPR010610">
    <property type="entry name" value="EryCIII-like_C"/>
</dbReference>
<dbReference type="GO" id="GO:0005975">
    <property type="term" value="P:carbohydrate metabolic process"/>
    <property type="evidence" value="ECO:0007669"/>
    <property type="project" value="InterPro"/>
</dbReference>